<dbReference type="GO" id="GO:0015035">
    <property type="term" value="F:protein-disulfide reductase activity"/>
    <property type="evidence" value="ECO:0007669"/>
    <property type="project" value="InterPro"/>
</dbReference>
<evidence type="ECO:0000313" key="7">
    <source>
        <dbReference type="Proteomes" id="UP000247454"/>
    </source>
</evidence>
<reference evidence="6 7" key="1">
    <citation type="submission" date="2018-06" db="EMBL/GenBank/DDBJ databases">
        <title>Genomic Encyclopedia of Type Strains, Phase III (KMG-III): the genomes of soil and plant-associated and newly described type strains.</title>
        <authorList>
            <person name="Whitman W."/>
        </authorList>
    </citation>
    <scope>NUCLEOTIDE SEQUENCE [LARGE SCALE GENOMIC DNA]</scope>
    <source>
        <strain evidence="6 7">ORS 1419</strain>
    </source>
</reference>
<evidence type="ECO:0000256" key="2">
    <source>
        <dbReference type="ARBA" id="ARBA00022692"/>
    </source>
</evidence>
<dbReference type="Proteomes" id="UP000247454">
    <property type="component" value="Unassembled WGS sequence"/>
</dbReference>
<feature type="transmembrane region" description="Helical" evidence="5">
    <location>
        <begin position="81"/>
        <end position="103"/>
    </location>
</feature>
<dbReference type="SUPFAM" id="SSF158442">
    <property type="entry name" value="DsbB-like"/>
    <property type="match status" value="1"/>
</dbReference>
<keyword evidence="3 5" id="KW-1133">Transmembrane helix</keyword>
<organism evidence="6 7">
    <name type="scientific">Phyllobacterium leguminum</name>
    <dbReference type="NCBI Taxonomy" id="314237"/>
    <lineage>
        <taxon>Bacteria</taxon>
        <taxon>Pseudomonadati</taxon>
        <taxon>Pseudomonadota</taxon>
        <taxon>Alphaproteobacteria</taxon>
        <taxon>Hyphomicrobiales</taxon>
        <taxon>Phyllobacteriaceae</taxon>
        <taxon>Phyllobacterium</taxon>
    </lineage>
</organism>
<dbReference type="InterPro" id="IPR023380">
    <property type="entry name" value="DsbB-like_sf"/>
</dbReference>
<comment type="subcellular location">
    <subcellularLocation>
        <location evidence="1">Membrane</location>
        <topology evidence="1">Multi-pass membrane protein</topology>
    </subcellularLocation>
</comment>
<keyword evidence="4 5" id="KW-0472">Membrane</keyword>
<dbReference type="EMBL" id="QJTF01000006">
    <property type="protein sequence ID" value="PYE88752.1"/>
    <property type="molecule type" value="Genomic_DNA"/>
</dbReference>
<evidence type="ECO:0000256" key="1">
    <source>
        <dbReference type="ARBA" id="ARBA00004141"/>
    </source>
</evidence>
<dbReference type="InterPro" id="IPR003752">
    <property type="entry name" value="DiS_bond_form_DsbB/BdbC"/>
</dbReference>
<dbReference type="AlphaFoldDB" id="A0A318TCC7"/>
<evidence type="ECO:0000256" key="3">
    <source>
        <dbReference type="ARBA" id="ARBA00022989"/>
    </source>
</evidence>
<protein>
    <submittedName>
        <fullName evidence="6">Disulfide bond formation protein DsbB</fullName>
    </submittedName>
</protein>
<dbReference type="Gene3D" id="1.20.1550.10">
    <property type="entry name" value="DsbB-like"/>
    <property type="match status" value="1"/>
</dbReference>
<dbReference type="InterPro" id="IPR024199">
    <property type="entry name" value="Uncharacterised_DsbB"/>
</dbReference>
<keyword evidence="2 5" id="KW-0812">Transmembrane</keyword>
<keyword evidence="7" id="KW-1185">Reference proteome</keyword>
<dbReference type="GO" id="GO:0016020">
    <property type="term" value="C:membrane"/>
    <property type="evidence" value="ECO:0007669"/>
    <property type="project" value="UniProtKB-SubCell"/>
</dbReference>
<feature type="transmembrane region" description="Helical" evidence="5">
    <location>
        <begin position="56"/>
        <end position="74"/>
    </location>
</feature>
<feature type="transmembrane region" description="Helical" evidence="5">
    <location>
        <begin position="152"/>
        <end position="172"/>
    </location>
</feature>
<comment type="caution">
    <text evidence="6">The sequence shown here is derived from an EMBL/GenBank/DDBJ whole genome shotgun (WGS) entry which is preliminary data.</text>
</comment>
<accession>A0A318TCC7</accession>
<proteinExistence type="predicted"/>
<evidence type="ECO:0000256" key="5">
    <source>
        <dbReference type="SAM" id="Phobius"/>
    </source>
</evidence>
<dbReference type="PIRSF" id="PIRSF033913">
    <property type="entry name" value="S-S_format_DsbB"/>
    <property type="match status" value="1"/>
</dbReference>
<evidence type="ECO:0000256" key="4">
    <source>
        <dbReference type="ARBA" id="ARBA00023136"/>
    </source>
</evidence>
<dbReference type="GO" id="GO:0006457">
    <property type="term" value="P:protein folding"/>
    <property type="evidence" value="ECO:0007669"/>
    <property type="project" value="InterPro"/>
</dbReference>
<gene>
    <name evidence="6" type="ORF">C7477_106124</name>
</gene>
<name>A0A318TCC7_9HYPH</name>
<evidence type="ECO:0000313" key="6">
    <source>
        <dbReference type="EMBL" id="PYE88752.1"/>
    </source>
</evidence>
<dbReference type="OrthoDB" id="9808637at2"/>
<sequence length="179" mass="18628">MSLDIASLRAPSGRTQTVAAIFLGLAMAATVGGALGFQHLGGFMPCKLCLEERTPYYIGAPLMLIAALAGGLKWPGWLVRGLLLAGALLMTYGLALAVFHAGVEWKFWAGPTDCSAASMSITTNAGNLLGDINSIRPPACDTAAGRFLGLSFAGWNAVASLILLSVGFYGAFTRSDKRS</sequence>
<dbReference type="Pfam" id="PF02600">
    <property type="entry name" value="DsbB"/>
    <property type="match status" value="1"/>
</dbReference>
<feature type="transmembrane region" description="Helical" evidence="5">
    <location>
        <begin position="17"/>
        <end position="36"/>
    </location>
</feature>